<evidence type="ECO:0000313" key="3">
    <source>
        <dbReference type="Proteomes" id="UP000326838"/>
    </source>
</evidence>
<sequence>MPLDCASPGSSSRAAQLIGSWRHVPAFIVDRHLTVLAANPLLRRLFPGCDPGTNILRHAFQGDLPWFTPAQLARIKRIVTATLRESLDRTGPDDVFVELVGELAAEDDDFGVSWADDVAADTDGIVVLHDAEAGIIQLIWQIFDVPGSSGDRLCVWGTADTASADALAEIASRP</sequence>
<accession>A0A5N0TP89</accession>
<dbReference type="PANTHER" id="PTHR35010">
    <property type="entry name" value="BLL4672 PROTEIN-RELATED"/>
    <property type="match status" value="1"/>
</dbReference>
<dbReference type="PANTHER" id="PTHR35010:SF2">
    <property type="entry name" value="BLL4672 PROTEIN"/>
    <property type="match status" value="1"/>
</dbReference>
<dbReference type="AlphaFoldDB" id="A0A5N0TP89"/>
<gene>
    <name evidence="2" type="ORF">F6B40_00300</name>
</gene>
<dbReference type="RefSeq" id="WP_150891487.1">
    <property type="nucleotide sequence ID" value="NZ_VYUY01000002.1"/>
</dbReference>
<proteinExistence type="predicted"/>
<comment type="caution">
    <text evidence="2">The sequence shown here is derived from an EMBL/GenBank/DDBJ whole genome shotgun (WGS) entry which is preliminary data.</text>
</comment>
<name>A0A5N0TP89_9MICO</name>
<protein>
    <recommendedName>
        <fullName evidence="1">MmyB-like transcription regulator ligand binding domain-containing protein</fullName>
    </recommendedName>
</protein>
<organism evidence="2 3">
    <name type="scientific">Microbacterium caowuchunii</name>
    <dbReference type="NCBI Taxonomy" id="2614638"/>
    <lineage>
        <taxon>Bacteria</taxon>
        <taxon>Bacillati</taxon>
        <taxon>Actinomycetota</taxon>
        <taxon>Actinomycetes</taxon>
        <taxon>Micrococcales</taxon>
        <taxon>Microbacteriaceae</taxon>
        <taxon>Microbacterium</taxon>
    </lineage>
</organism>
<feature type="domain" description="MmyB-like transcription regulator ligand binding" evidence="1">
    <location>
        <begin position="14"/>
        <end position="168"/>
    </location>
</feature>
<reference evidence="3" key="1">
    <citation type="submission" date="2019-09" db="EMBL/GenBank/DDBJ databases">
        <title>Mumia zhuanghuii sp. nov. isolated from the intestinal contents of plateau pika (Ochotona curzoniae) in the Qinghai-Tibet plateau of China.</title>
        <authorList>
            <person name="Tian Z."/>
        </authorList>
    </citation>
    <scope>NUCLEOTIDE SEQUENCE [LARGE SCALE GENOMIC DNA]</scope>
    <source>
        <strain evidence="3">L-033</strain>
    </source>
</reference>
<dbReference type="Pfam" id="PF17765">
    <property type="entry name" value="MLTR_LBD"/>
    <property type="match status" value="1"/>
</dbReference>
<evidence type="ECO:0000259" key="1">
    <source>
        <dbReference type="Pfam" id="PF17765"/>
    </source>
</evidence>
<dbReference type="Gene3D" id="3.30.450.180">
    <property type="match status" value="1"/>
</dbReference>
<dbReference type="Proteomes" id="UP000326838">
    <property type="component" value="Unassembled WGS sequence"/>
</dbReference>
<keyword evidence="3" id="KW-1185">Reference proteome</keyword>
<evidence type="ECO:0000313" key="2">
    <source>
        <dbReference type="EMBL" id="KAA9136134.1"/>
    </source>
</evidence>
<dbReference type="InterPro" id="IPR041413">
    <property type="entry name" value="MLTR_LBD"/>
</dbReference>
<dbReference type="EMBL" id="VYUY01000002">
    <property type="protein sequence ID" value="KAA9136134.1"/>
    <property type="molecule type" value="Genomic_DNA"/>
</dbReference>